<evidence type="ECO:0000313" key="2">
    <source>
        <dbReference type="Proteomes" id="UP000035337"/>
    </source>
</evidence>
<sequence length="58" mass="7054">MKCREILLEIIPFYSGELDEEKTKEYRRHTTVCKDCARTSFRIRKAKNYIENNARKKE</sequence>
<name>A0A0G3WJP4_9BACT</name>
<organism evidence="1 2">
    <name type="scientific">Endomicrobium proavitum</name>
    <dbReference type="NCBI Taxonomy" id="1408281"/>
    <lineage>
        <taxon>Bacteria</taxon>
        <taxon>Pseudomonadati</taxon>
        <taxon>Elusimicrobiota</taxon>
        <taxon>Endomicrobiia</taxon>
        <taxon>Endomicrobiales</taxon>
        <taxon>Endomicrobiaceae</taxon>
        <taxon>Endomicrobium</taxon>
    </lineage>
</organism>
<accession>A0A0G3WJP4</accession>
<protein>
    <recommendedName>
        <fullName evidence="3">Zinc-finger domain-containing protein</fullName>
    </recommendedName>
</protein>
<dbReference type="EMBL" id="CP009498">
    <property type="protein sequence ID" value="AKL98100.1"/>
    <property type="molecule type" value="Genomic_DNA"/>
</dbReference>
<dbReference type="KEGG" id="epo:Epro_0721"/>
<dbReference type="AlphaFoldDB" id="A0A0G3WJP4"/>
<evidence type="ECO:0000313" key="1">
    <source>
        <dbReference type="EMBL" id="AKL98100.1"/>
    </source>
</evidence>
<dbReference type="Proteomes" id="UP000035337">
    <property type="component" value="Chromosome"/>
</dbReference>
<proteinExistence type="predicted"/>
<gene>
    <name evidence="1" type="ORF">Epro_0721</name>
</gene>
<dbReference type="STRING" id="1408281.Epro_0721"/>
<evidence type="ECO:0008006" key="3">
    <source>
        <dbReference type="Google" id="ProtNLM"/>
    </source>
</evidence>
<reference evidence="1 2" key="1">
    <citation type="submission" date="2014-09" db="EMBL/GenBank/DDBJ databases">
        <title>Complete genome sequence of Endomicrobium proavitum.</title>
        <authorList>
            <person name="Zheng H."/>
        </authorList>
    </citation>
    <scope>NUCLEOTIDE SEQUENCE [LARGE SCALE GENOMIC DNA]</scope>
    <source>
        <strain evidence="1 2">Rsa215</strain>
    </source>
</reference>
<keyword evidence="2" id="KW-1185">Reference proteome</keyword>